<dbReference type="Pfam" id="PF01754">
    <property type="entry name" value="zf-A20"/>
    <property type="match status" value="1"/>
</dbReference>
<dbReference type="PROSITE" id="PS51036">
    <property type="entry name" value="ZF_A20"/>
    <property type="match status" value="1"/>
</dbReference>
<evidence type="ECO:0000259" key="8">
    <source>
        <dbReference type="PROSITE" id="PS51039"/>
    </source>
</evidence>
<dbReference type="AlphaFoldDB" id="A0A7S1SZ59"/>
<evidence type="ECO:0000313" key="9">
    <source>
        <dbReference type="EMBL" id="CAD9212743.1"/>
    </source>
</evidence>
<reference evidence="9" key="1">
    <citation type="submission" date="2021-01" db="EMBL/GenBank/DDBJ databases">
        <authorList>
            <person name="Corre E."/>
            <person name="Pelletier E."/>
            <person name="Niang G."/>
            <person name="Scheremetjew M."/>
            <person name="Finn R."/>
            <person name="Kale V."/>
            <person name="Holt S."/>
            <person name="Cochrane G."/>
            <person name="Meng A."/>
            <person name="Brown T."/>
            <person name="Cohen L."/>
        </authorList>
    </citation>
    <scope>NUCLEOTIDE SEQUENCE</scope>
    <source>
        <strain evidence="9">PLY429</strain>
    </source>
</reference>
<comment type="function">
    <text evidence="1">May be involved in environmental stress response.</text>
</comment>
<gene>
    <name evidence="9" type="ORF">TCHU04912_LOCUS14982</name>
</gene>
<evidence type="ECO:0008006" key="10">
    <source>
        <dbReference type="Google" id="ProtNLM"/>
    </source>
</evidence>
<dbReference type="GO" id="GO:0003677">
    <property type="term" value="F:DNA binding"/>
    <property type="evidence" value="ECO:0007669"/>
    <property type="project" value="InterPro"/>
</dbReference>
<sequence length="200" mass="21410">MNPHHSEEQESVKPPATPTLCSNNCGFFANPACSNLCSKCYRDSQSRQQADMAAVAMATEVAANLKATAAAVQSQQAAADAAVSPMEVETPAVQPPPPVVQSVPPPAPVSEPSSSAATEALVAAAAAEEDDRPKQKNLNRCFECNKRTGYTGFTCRCGYTFCASHRYAEKHNCTFDYKTEGRQRLADSNPLVVARKVDKI</sequence>
<dbReference type="SUPFAM" id="SSF118310">
    <property type="entry name" value="AN1-like Zinc finger"/>
    <property type="match status" value="1"/>
</dbReference>
<evidence type="ECO:0000256" key="6">
    <source>
        <dbReference type="SAM" id="MobiDB-lite"/>
    </source>
</evidence>
<proteinExistence type="predicted"/>
<dbReference type="InterPro" id="IPR002653">
    <property type="entry name" value="Znf_A20"/>
</dbReference>
<dbReference type="Gene3D" id="4.10.1110.10">
    <property type="entry name" value="AN1-like Zinc finger"/>
    <property type="match status" value="1"/>
</dbReference>
<feature type="domain" description="AN1-type" evidence="8">
    <location>
        <begin position="135"/>
        <end position="181"/>
    </location>
</feature>
<organism evidence="9">
    <name type="scientific">Tetraselmis chuii</name>
    <dbReference type="NCBI Taxonomy" id="63592"/>
    <lineage>
        <taxon>Eukaryota</taxon>
        <taxon>Viridiplantae</taxon>
        <taxon>Chlorophyta</taxon>
        <taxon>core chlorophytes</taxon>
        <taxon>Chlorodendrophyceae</taxon>
        <taxon>Chlorodendrales</taxon>
        <taxon>Chlorodendraceae</taxon>
        <taxon>Tetraselmis</taxon>
    </lineage>
</organism>
<keyword evidence="3 5" id="KW-0863">Zinc-finger</keyword>
<keyword evidence="4" id="KW-0862">Zinc</keyword>
<dbReference type="SUPFAM" id="SSF57716">
    <property type="entry name" value="Glucocorticoid receptor-like (DNA-binding domain)"/>
    <property type="match status" value="1"/>
</dbReference>
<feature type="region of interest" description="Disordered" evidence="6">
    <location>
        <begin position="87"/>
        <end position="116"/>
    </location>
</feature>
<dbReference type="SMART" id="SM00259">
    <property type="entry name" value="ZnF_A20"/>
    <property type="match status" value="1"/>
</dbReference>
<protein>
    <recommendedName>
        <fullName evidence="10">AN1-type domain-containing protein</fullName>
    </recommendedName>
</protein>
<dbReference type="FunFam" id="4.10.1110.10:FF:000001">
    <property type="entry name" value="Zinc finger AN1-type containing 6"/>
    <property type="match status" value="1"/>
</dbReference>
<dbReference type="PANTHER" id="PTHR10634:SF149">
    <property type="entry name" value="AN1-TYPE DOMAIN-CONTAINING PROTEIN-RELATED"/>
    <property type="match status" value="1"/>
</dbReference>
<evidence type="ECO:0000259" key="7">
    <source>
        <dbReference type="PROSITE" id="PS51036"/>
    </source>
</evidence>
<dbReference type="PROSITE" id="PS51039">
    <property type="entry name" value="ZF_AN1"/>
    <property type="match status" value="1"/>
</dbReference>
<dbReference type="GO" id="GO:0008270">
    <property type="term" value="F:zinc ion binding"/>
    <property type="evidence" value="ECO:0007669"/>
    <property type="project" value="UniProtKB-KW"/>
</dbReference>
<dbReference type="InterPro" id="IPR035896">
    <property type="entry name" value="AN1-like_Znf"/>
</dbReference>
<evidence type="ECO:0000256" key="3">
    <source>
        <dbReference type="ARBA" id="ARBA00022771"/>
    </source>
</evidence>
<feature type="compositionally biased region" description="Pro residues" evidence="6">
    <location>
        <begin position="93"/>
        <end position="109"/>
    </location>
</feature>
<dbReference type="PANTHER" id="PTHR10634">
    <property type="entry name" value="AN1-TYPE ZINC FINGER PROTEIN"/>
    <property type="match status" value="1"/>
</dbReference>
<feature type="domain" description="A20-type" evidence="7">
    <location>
        <begin position="15"/>
        <end position="49"/>
    </location>
</feature>
<dbReference type="SMART" id="SM00154">
    <property type="entry name" value="ZnF_AN1"/>
    <property type="match status" value="1"/>
</dbReference>
<evidence type="ECO:0000256" key="4">
    <source>
        <dbReference type="ARBA" id="ARBA00022833"/>
    </source>
</evidence>
<dbReference type="InterPro" id="IPR000058">
    <property type="entry name" value="Znf_AN1"/>
</dbReference>
<accession>A0A7S1SZ59</accession>
<evidence type="ECO:0000256" key="5">
    <source>
        <dbReference type="PROSITE-ProRule" id="PRU00449"/>
    </source>
</evidence>
<evidence type="ECO:0000256" key="1">
    <source>
        <dbReference type="ARBA" id="ARBA00003732"/>
    </source>
</evidence>
<name>A0A7S1SZ59_9CHLO</name>
<keyword evidence="2" id="KW-0479">Metal-binding</keyword>
<dbReference type="EMBL" id="HBGG01028938">
    <property type="protein sequence ID" value="CAD9212743.1"/>
    <property type="molecule type" value="Transcribed_RNA"/>
</dbReference>
<dbReference type="Pfam" id="PF01428">
    <property type="entry name" value="zf-AN1"/>
    <property type="match status" value="1"/>
</dbReference>
<dbReference type="Gene3D" id="1.20.5.4770">
    <property type="match status" value="1"/>
</dbReference>
<dbReference type="InterPro" id="IPR050652">
    <property type="entry name" value="AN1_A20_ZnFinger"/>
</dbReference>
<evidence type="ECO:0000256" key="2">
    <source>
        <dbReference type="ARBA" id="ARBA00022723"/>
    </source>
</evidence>